<evidence type="ECO:0000256" key="13">
    <source>
        <dbReference type="ARBA" id="ARBA00023136"/>
    </source>
</evidence>
<dbReference type="AlphaFoldDB" id="A0A2P2I4H6"/>
<reference evidence="17" key="2">
    <citation type="journal article" date="2018" name="Biosci. Biotechnol. Biochem.">
        <title>Polysaccharide hydrolase of the hadal zone amphipods Hirondellea gigas.</title>
        <authorList>
            <person name="Kobayashi H."/>
            <person name="Nagahama T."/>
            <person name="Arai W."/>
            <person name="Sasagawa Y."/>
            <person name="Umeda M."/>
            <person name="Hayashi T."/>
            <person name="Nikaido I."/>
            <person name="Watanabe H."/>
            <person name="Oguri K."/>
            <person name="Kitazato H."/>
            <person name="Fujioka K."/>
            <person name="Kido Y."/>
            <person name="Takami H."/>
        </authorList>
    </citation>
    <scope>NUCLEOTIDE SEQUENCE</scope>
    <source>
        <tissue evidence="17">Whole body</tissue>
    </source>
</reference>
<evidence type="ECO:0000256" key="5">
    <source>
        <dbReference type="ARBA" id="ARBA00012699"/>
    </source>
</evidence>
<organism evidence="17">
    <name type="scientific">Hirondellea gigas</name>
    <dbReference type="NCBI Taxonomy" id="1518452"/>
    <lineage>
        <taxon>Eukaryota</taxon>
        <taxon>Metazoa</taxon>
        <taxon>Ecdysozoa</taxon>
        <taxon>Arthropoda</taxon>
        <taxon>Crustacea</taxon>
        <taxon>Multicrustacea</taxon>
        <taxon>Malacostraca</taxon>
        <taxon>Eumalacostraca</taxon>
        <taxon>Peracarida</taxon>
        <taxon>Amphipoda</taxon>
        <taxon>Amphilochidea</taxon>
        <taxon>Lysianassida</taxon>
        <taxon>Lysianassidira</taxon>
        <taxon>Lysianassoidea</taxon>
        <taxon>Lysianassidae</taxon>
        <taxon>Hirondellea</taxon>
    </lineage>
</organism>
<name>A0A2P2I4H6_9CRUS</name>
<proteinExistence type="evidence at transcript level"/>
<evidence type="ECO:0000313" key="18">
    <source>
        <dbReference type="EMBL" id="LAC21577.1"/>
    </source>
</evidence>
<dbReference type="Gene3D" id="3.90.550.10">
    <property type="entry name" value="Spore Coat Polysaccharide Biosynthesis Protein SpsA, Chain A"/>
    <property type="match status" value="1"/>
</dbReference>
<feature type="transmembrane region" description="Helical" evidence="16">
    <location>
        <begin position="336"/>
        <end position="358"/>
    </location>
</feature>
<evidence type="ECO:0000256" key="3">
    <source>
        <dbReference type="ARBA" id="ARBA00004991"/>
    </source>
</evidence>
<reference evidence="18" key="1">
    <citation type="submission" date="2017-11" db="EMBL/GenBank/DDBJ databases">
        <title>The sensing device of the deep-sea amphipod.</title>
        <authorList>
            <person name="Kobayashi H."/>
            <person name="Nagahama T."/>
            <person name="Arai W."/>
            <person name="Sasagawa Y."/>
            <person name="Umeda M."/>
            <person name="Hayashi T."/>
            <person name="Nikaido I."/>
            <person name="Watanabe H."/>
            <person name="Oguri K."/>
            <person name="Kitazato H."/>
            <person name="Fujioka K."/>
            <person name="Kido Y."/>
            <person name="Takami H."/>
        </authorList>
    </citation>
    <scope>NUCLEOTIDE SEQUENCE</scope>
    <source>
        <tissue evidence="18">Whole body</tissue>
    </source>
</reference>
<keyword evidence="9 16" id="KW-0812">Transmembrane</keyword>
<evidence type="ECO:0000256" key="15">
    <source>
        <dbReference type="ARBA" id="ARBA00048104"/>
    </source>
</evidence>
<evidence type="ECO:0000256" key="9">
    <source>
        <dbReference type="ARBA" id="ARBA00022692"/>
    </source>
</evidence>
<keyword evidence="10 16" id="KW-1133">Transmembrane helix</keyword>
<dbReference type="GO" id="GO:0000139">
    <property type="term" value="C:Golgi membrane"/>
    <property type="evidence" value="ECO:0007669"/>
    <property type="project" value="UniProtKB-SubCell"/>
</dbReference>
<dbReference type="SUPFAM" id="SSF53448">
    <property type="entry name" value="Nucleotide-diphospho-sugar transferases"/>
    <property type="match status" value="1"/>
</dbReference>
<evidence type="ECO:0000256" key="12">
    <source>
        <dbReference type="ARBA" id="ARBA00023098"/>
    </source>
</evidence>
<comment type="pathway">
    <text evidence="3">Sphingolipid metabolism.</text>
</comment>
<dbReference type="GO" id="GO:0006679">
    <property type="term" value="P:glucosylceramide biosynthetic process"/>
    <property type="evidence" value="ECO:0007669"/>
    <property type="project" value="TreeGrafter"/>
</dbReference>
<evidence type="ECO:0000256" key="14">
    <source>
        <dbReference type="ARBA" id="ARBA00047869"/>
    </source>
</evidence>
<evidence type="ECO:0000256" key="8">
    <source>
        <dbReference type="ARBA" id="ARBA00022679"/>
    </source>
</evidence>
<comment type="similarity">
    <text evidence="4">Belongs to the glycosyltransferase 2 family.</text>
</comment>
<dbReference type="CDD" id="cd02520">
    <property type="entry name" value="Glucosylceramide_synthase"/>
    <property type="match status" value="1"/>
</dbReference>
<dbReference type="Pfam" id="PF13506">
    <property type="entry name" value="Glyco_transf_21"/>
    <property type="match status" value="1"/>
</dbReference>
<evidence type="ECO:0000256" key="6">
    <source>
        <dbReference type="ARBA" id="ARBA00022516"/>
    </source>
</evidence>
<dbReference type="GO" id="GO:0008120">
    <property type="term" value="F:ceramide glucosyltransferase activity"/>
    <property type="evidence" value="ECO:0007669"/>
    <property type="project" value="UniProtKB-EC"/>
</dbReference>
<comment type="catalytic activity">
    <reaction evidence="14">
        <text>UDP-alpha-D-xylose + an N-acylsphing-4-enine = a beta-D-xylosyl-(1&lt;-&gt;1')-N-acylsphing-4-enine + UDP + H(+)</text>
        <dbReference type="Rhea" id="RHEA:70243"/>
        <dbReference type="ChEBI" id="CHEBI:15378"/>
        <dbReference type="ChEBI" id="CHEBI:52639"/>
        <dbReference type="ChEBI" id="CHEBI:57632"/>
        <dbReference type="ChEBI" id="CHEBI:58223"/>
        <dbReference type="ChEBI" id="CHEBI:189068"/>
    </reaction>
    <physiologicalReaction direction="left-to-right" evidence="14">
        <dbReference type="Rhea" id="RHEA:70244"/>
    </physiologicalReaction>
</comment>
<dbReference type="UniPathway" id="UPA00222"/>
<feature type="transmembrane region" description="Helical" evidence="16">
    <location>
        <begin position="16"/>
        <end position="37"/>
    </location>
</feature>
<dbReference type="FunFam" id="3.90.550.10:FF:000041">
    <property type="entry name" value="UDP-glucose ceramide glucosyltransferase"/>
    <property type="match status" value="1"/>
</dbReference>
<comment type="catalytic activity">
    <reaction evidence="15">
        <text>N-(9Z-octadecenoyl)-sphing-4-enine + UDP-alpha-D-xylose = beta-D-xylosyl-(1&lt;-&gt;1')-N-(9Z-octadecenoyl)-sphing-4-enine + UDP + H(+)</text>
        <dbReference type="Rhea" id="RHEA:70247"/>
        <dbReference type="ChEBI" id="CHEBI:15378"/>
        <dbReference type="ChEBI" id="CHEBI:57632"/>
        <dbReference type="ChEBI" id="CHEBI:58223"/>
        <dbReference type="ChEBI" id="CHEBI:77996"/>
        <dbReference type="ChEBI" id="CHEBI:189081"/>
    </reaction>
    <physiologicalReaction direction="left-to-right" evidence="15">
        <dbReference type="Rhea" id="RHEA:70248"/>
    </physiologicalReaction>
</comment>
<keyword evidence="8 17" id="KW-0808">Transferase</keyword>
<dbReference type="PANTHER" id="PTHR12726">
    <property type="entry name" value="CERAMIDE GLUCOSYLTRANSFERASE"/>
    <property type="match status" value="1"/>
</dbReference>
<evidence type="ECO:0000256" key="11">
    <source>
        <dbReference type="ARBA" id="ARBA00023034"/>
    </source>
</evidence>
<dbReference type="EMBL" id="IACT01002290">
    <property type="protein sequence ID" value="LAC21577.1"/>
    <property type="molecule type" value="mRNA"/>
</dbReference>
<keyword evidence="7" id="KW-0328">Glycosyltransferase</keyword>
<dbReference type="InterPro" id="IPR025993">
    <property type="entry name" value="Ceramide_glucosylTrfase"/>
</dbReference>
<dbReference type="InterPro" id="IPR029044">
    <property type="entry name" value="Nucleotide-diphossugar_trans"/>
</dbReference>
<dbReference type="EMBL" id="IACF01003306">
    <property type="protein sequence ID" value="LAB68927.1"/>
    <property type="molecule type" value="mRNA"/>
</dbReference>
<keyword evidence="12" id="KW-0443">Lipid metabolism</keyword>
<sequence>MVEIIWWTLLTTIYEVLAAFMLVYWVAIWIVHFIAIVHGCHKMHRRGPPQSQAAADALEKGEGVVGVTVLKPLVGYPMDPNLMTNLESYFNMEYPKFELRFCVAEEGDPCIMVVKQLMSKYPNVDSTLHVGASDVGVNPKVNNLFKGYQEARYPLLLISDASIFMKPEALTEMVSIMASNIGIVHQVPYTTDRKGWPATLEKLFFGGAHCRMYLFLNVLDMLNLKVNCVTGMSCLIRKKMLDHGGGIGAFGQYLAEDYFFARYSQANGWGLRISSFPALQNHGVYSVQALFSRAVRWTKLRVKMAPVSMFLDPLSECVLLGILSSLAATVHLQADFLAFFLFHLLAWILADWTLLNIMQNGPPPFSKFEFAITWLFREFTAFFVYLSAFQNSEIQWRTSRFIVHWGGRAERINDPSDAAAAAVACIDNNEKTKVAGLTGVSIV</sequence>
<evidence type="ECO:0000256" key="16">
    <source>
        <dbReference type="SAM" id="Phobius"/>
    </source>
</evidence>
<comment type="subcellular location">
    <subcellularLocation>
        <location evidence="1">Golgi apparatus membrane</location>
        <topology evidence="1">Multi-pass membrane protein</topology>
    </subcellularLocation>
</comment>
<feature type="transmembrane region" description="Helical" evidence="16">
    <location>
        <begin position="370"/>
        <end position="389"/>
    </location>
</feature>
<comment type="pathway">
    <text evidence="2">Lipid metabolism; sphingolipid metabolism.</text>
</comment>
<evidence type="ECO:0000256" key="4">
    <source>
        <dbReference type="ARBA" id="ARBA00006739"/>
    </source>
</evidence>
<accession>A0A2P2I4H6</accession>
<evidence type="ECO:0000256" key="10">
    <source>
        <dbReference type="ARBA" id="ARBA00022989"/>
    </source>
</evidence>
<keyword evidence="11" id="KW-0333">Golgi apparatus</keyword>
<protein>
    <recommendedName>
        <fullName evidence="5">ceramide glucosyltransferase</fullName>
        <ecNumber evidence="5">2.4.1.80</ecNumber>
    </recommendedName>
</protein>
<dbReference type="PANTHER" id="PTHR12726:SF0">
    <property type="entry name" value="CERAMIDE GLUCOSYLTRANSFERASE"/>
    <property type="match status" value="1"/>
</dbReference>
<keyword evidence="13 16" id="KW-0472">Membrane</keyword>
<evidence type="ECO:0000256" key="1">
    <source>
        <dbReference type="ARBA" id="ARBA00004653"/>
    </source>
</evidence>
<dbReference type="EC" id="2.4.1.80" evidence="5"/>
<evidence type="ECO:0000313" key="17">
    <source>
        <dbReference type="EMBL" id="LAB68927.1"/>
    </source>
</evidence>
<keyword evidence="6" id="KW-0444">Lipid biosynthesis</keyword>
<evidence type="ECO:0000256" key="2">
    <source>
        <dbReference type="ARBA" id="ARBA00004760"/>
    </source>
</evidence>
<evidence type="ECO:0000256" key="7">
    <source>
        <dbReference type="ARBA" id="ARBA00022676"/>
    </source>
</evidence>